<dbReference type="Proteomes" id="UP000258501">
    <property type="component" value="Segment"/>
</dbReference>
<accession>R4JF15</accession>
<dbReference type="OrthoDB" id="22408at10239"/>
<sequence>MEVQMDYSRLTDRELLQMVSGLHDVELNEEWYRRHGINFPYRLDIFGRILNCLSHQVVQDCECDKLIVKQANEARVIKQLNTIKI</sequence>
<reference evidence="1 2" key="1">
    <citation type="submission" date="2013-02" db="EMBL/GenBank/DDBJ databases">
        <authorList>
            <person name="Lukaszewicz M."/>
            <person name="Biegalska A."/>
            <person name="Krasowska A."/>
        </authorList>
    </citation>
    <scope>NUCLEOTIDE SEQUENCE [LARGE SCALE GENOMIC DNA]</scope>
</reference>
<proteinExistence type="predicted"/>
<organism evidence="1 2">
    <name type="scientific">Bacillus phage SIOphi</name>
    <dbReference type="NCBI Taxonomy" id="1285382"/>
    <lineage>
        <taxon>Viruses</taxon>
        <taxon>Duplodnaviria</taxon>
        <taxon>Heunggongvirae</taxon>
        <taxon>Uroviricota</taxon>
        <taxon>Caudoviricetes</taxon>
        <taxon>Herelleviridae</taxon>
        <taxon>Bastillevirinae</taxon>
        <taxon>Siophivirus</taxon>
        <taxon>Siophivirus SIOphi</taxon>
    </lineage>
</organism>
<protein>
    <submittedName>
        <fullName evidence="1">Uncharacterized protein</fullName>
    </submittedName>
</protein>
<dbReference type="EMBL" id="KC699836">
    <property type="protein sequence ID" value="AGK86923.1"/>
    <property type="molecule type" value="Genomic_DNA"/>
</dbReference>
<gene>
    <name evidence="1" type="ORF">SIOphi_00575</name>
</gene>
<name>R4JF15_9CAUD</name>
<keyword evidence="2" id="KW-1185">Reference proteome</keyword>
<evidence type="ECO:0000313" key="2">
    <source>
        <dbReference type="Proteomes" id="UP000258501"/>
    </source>
</evidence>
<evidence type="ECO:0000313" key="1">
    <source>
        <dbReference type="EMBL" id="AGK86923.1"/>
    </source>
</evidence>